<dbReference type="SUPFAM" id="SSF53850">
    <property type="entry name" value="Periplasmic binding protein-like II"/>
    <property type="match status" value="1"/>
</dbReference>
<dbReference type="EMBL" id="QZFV01000090">
    <property type="protein sequence ID" value="RJQ83986.1"/>
    <property type="molecule type" value="Genomic_DNA"/>
</dbReference>
<dbReference type="AlphaFoldDB" id="A0A419I298"/>
<dbReference type="PANTHER" id="PTHR35936">
    <property type="entry name" value="MEMBRANE-BOUND LYTIC MUREIN TRANSGLYCOSYLASE F"/>
    <property type="match status" value="1"/>
</dbReference>
<name>A0A419I298_9PSEU</name>
<dbReference type="Pfam" id="PF00497">
    <property type="entry name" value="SBP_bac_3"/>
    <property type="match status" value="1"/>
</dbReference>
<feature type="chain" id="PRO_5039157696" description="Solute-binding protein family 3/N-terminal domain-containing protein" evidence="2">
    <location>
        <begin position="28"/>
        <end position="321"/>
    </location>
</feature>
<organism evidence="4 5">
    <name type="scientific">Amycolatopsis panacis</name>
    <dbReference type="NCBI Taxonomy" id="2340917"/>
    <lineage>
        <taxon>Bacteria</taxon>
        <taxon>Bacillati</taxon>
        <taxon>Actinomycetota</taxon>
        <taxon>Actinomycetes</taxon>
        <taxon>Pseudonocardiales</taxon>
        <taxon>Pseudonocardiaceae</taxon>
        <taxon>Amycolatopsis</taxon>
    </lineage>
</organism>
<dbReference type="RefSeq" id="WP_120024599.1">
    <property type="nucleotide sequence ID" value="NZ_QZFV01000090.1"/>
</dbReference>
<comment type="caution">
    <text evidence="4">The sequence shown here is derived from an EMBL/GenBank/DDBJ whole genome shotgun (WGS) entry which is preliminary data.</text>
</comment>
<sequence>MPRSTATFPRSRRFAAGLASLVLFGLAGCGSGEEATTAAPAGVTDLSQQAQLQPSFSPDDALRALLPQAVRDSGVVKTATSVGLPPINFPGATAAEVKGLNADLTSAVAQLLGVKFSSEIYPSTAAQLLALDSGRIDLTTSTNGDTKARQAKYDFIDTTLSRNVLMIKSGNPAKIASATDVCGKKFGEVKGSTSVLPKLQKVCQGAGRPAPELSSFDDIPSMQLALISGRIDTYVGSDFNVVWDKSRGKPVDSVALPEAGTLVLGWTLPKGHDGLRDAVLGALQKVRQNGYYAQVFQRWGVAGNLLDPGVNIGAKGTGFGG</sequence>
<dbReference type="Proteomes" id="UP000285112">
    <property type="component" value="Unassembled WGS sequence"/>
</dbReference>
<evidence type="ECO:0000256" key="2">
    <source>
        <dbReference type="SAM" id="SignalP"/>
    </source>
</evidence>
<evidence type="ECO:0000259" key="3">
    <source>
        <dbReference type="SMART" id="SM00062"/>
    </source>
</evidence>
<feature type="signal peptide" evidence="2">
    <location>
        <begin position="1"/>
        <end position="27"/>
    </location>
</feature>
<evidence type="ECO:0000313" key="4">
    <source>
        <dbReference type="EMBL" id="RJQ83986.1"/>
    </source>
</evidence>
<dbReference type="PROSITE" id="PS51257">
    <property type="entry name" value="PROKAR_LIPOPROTEIN"/>
    <property type="match status" value="1"/>
</dbReference>
<dbReference type="SMART" id="SM00062">
    <property type="entry name" value="PBPb"/>
    <property type="match status" value="1"/>
</dbReference>
<accession>A0A419I298</accession>
<keyword evidence="5" id="KW-1185">Reference proteome</keyword>
<gene>
    <name evidence="4" type="ORF">D5S19_18510</name>
</gene>
<reference evidence="4 5" key="1">
    <citation type="submission" date="2018-09" db="EMBL/GenBank/DDBJ databases">
        <title>YIM PH 21725 draft genome.</title>
        <authorList>
            <person name="Miao C."/>
        </authorList>
    </citation>
    <scope>NUCLEOTIDE SEQUENCE [LARGE SCALE GENOMIC DNA]</scope>
    <source>
        <strain evidence="5">YIM PH21725</strain>
    </source>
</reference>
<dbReference type="PANTHER" id="PTHR35936:SF17">
    <property type="entry name" value="ARGININE-BINDING EXTRACELLULAR PROTEIN ARTP"/>
    <property type="match status" value="1"/>
</dbReference>
<dbReference type="OrthoDB" id="4633994at2"/>
<proteinExistence type="predicted"/>
<feature type="domain" description="Solute-binding protein family 3/N-terminal" evidence="3">
    <location>
        <begin position="75"/>
        <end position="303"/>
    </location>
</feature>
<keyword evidence="1 2" id="KW-0732">Signal</keyword>
<protein>
    <recommendedName>
        <fullName evidence="3">Solute-binding protein family 3/N-terminal domain-containing protein</fullName>
    </recommendedName>
</protein>
<dbReference type="Gene3D" id="3.40.190.10">
    <property type="entry name" value="Periplasmic binding protein-like II"/>
    <property type="match status" value="2"/>
</dbReference>
<evidence type="ECO:0000256" key="1">
    <source>
        <dbReference type="ARBA" id="ARBA00022729"/>
    </source>
</evidence>
<evidence type="ECO:0000313" key="5">
    <source>
        <dbReference type="Proteomes" id="UP000285112"/>
    </source>
</evidence>
<dbReference type="InterPro" id="IPR001638">
    <property type="entry name" value="Solute-binding_3/MltF_N"/>
</dbReference>